<protein>
    <submittedName>
        <fullName evidence="9">Integral membrane protein</fullName>
    </submittedName>
</protein>
<dbReference type="InterPro" id="IPR052337">
    <property type="entry name" value="SAT4-like"/>
</dbReference>
<feature type="transmembrane region" description="Helical" evidence="7">
    <location>
        <begin position="172"/>
        <end position="194"/>
    </location>
</feature>
<gene>
    <name evidence="9" type="ORF">CkaCkLH20_08007</name>
</gene>
<feature type="transmembrane region" description="Helical" evidence="7">
    <location>
        <begin position="206"/>
        <end position="224"/>
    </location>
</feature>
<keyword evidence="4 7" id="KW-0472">Membrane</keyword>
<dbReference type="PANTHER" id="PTHR33048">
    <property type="entry name" value="PTH11-LIKE INTEGRAL MEMBRANE PROTEIN (AFU_ORTHOLOGUE AFUA_5G11245)"/>
    <property type="match status" value="1"/>
</dbReference>
<reference evidence="9" key="2">
    <citation type="submission" date="2020-11" db="EMBL/GenBank/DDBJ databases">
        <title>Whole genome sequencing of Colletotrichum sp.</title>
        <authorList>
            <person name="Li H."/>
        </authorList>
    </citation>
    <scope>NUCLEOTIDE SEQUENCE</scope>
    <source>
        <strain evidence="9">CkLH20</strain>
    </source>
</reference>
<evidence type="ECO:0000256" key="5">
    <source>
        <dbReference type="ARBA" id="ARBA00038359"/>
    </source>
</evidence>
<dbReference type="PANTHER" id="PTHR33048:SF132">
    <property type="entry name" value="MEMBRANE PROTEIN, PUTATIVE (AFU_ORTHOLOGUE AFUA_6G07820)-RELATED"/>
    <property type="match status" value="1"/>
</dbReference>
<feature type="transmembrane region" description="Helical" evidence="7">
    <location>
        <begin position="129"/>
        <end position="152"/>
    </location>
</feature>
<evidence type="ECO:0000256" key="1">
    <source>
        <dbReference type="ARBA" id="ARBA00004141"/>
    </source>
</evidence>
<accession>A0A9P6I1C2</accession>
<dbReference type="Pfam" id="PF20684">
    <property type="entry name" value="Fung_rhodopsin"/>
    <property type="match status" value="1"/>
</dbReference>
<evidence type="ECO:0000256" key="3">
    <source>
        <dbReference type="ARBA" id="ARBA00022989"/>
    </source>
</evidence>
<dbReference type="EMBL" id="JAATWM020000026">
    <property type="protein sequence ID" value="KAF9874444.1"/>
    <property type="molecule type" value="Genomic_DNA"/>
</dbReference>
<feature type="transmembrane region" description="Helical" evidence="7">
    <location>
        <begin position="97"/>
        <end position="117"/>
    </location>
</feature>
<feature type="transmembrane region" description="Helical" evidence="7">
    <location>
        <begin position="16"/>
        <end position="40"/>
    </location>
</feature>
<comment type="subcellular location">
    <subcellularLocation>
        <location evidence="1">Membrane</location>
        <topology evidence="1">Multi-pass membrane protein</topology>
    </subcellularLocation>
</comment>
<keyword evidence="2 7" id="KW-0812">Transmembrane</keyword>
<dbReference type="AlphaFoldDB" id="A0A9P6I1C2"/>
<dbReference type="GeneID" id="62163796"/>
<dbReference type="Proteomes" id="UP000781932">
    <property type="component" value="Unassembled WGS sequence"/>
</dbReference>
<dbReference type="OrthoDB" id="5398388at2759"/>
<evidence type="ECO:0000313" key="9">
    <source>
        <dbReference type="EMBL" id="KAF9874444.1"/>
    </source>
</evidence>
<dbReference type="GO" id="GO:0016020">
    <property type="term" value="C:membrane"/>
    <property type="evidence" value="ECO:0007669"/>
    <property type="project" value="UniProtKB-SubCell"/>
</dbReference>
<feature type="compositionally biased region" description="Acidic residues" evidence="6">
    <location>
        <begin position="350"/>
        <end position="365"/>
    </location>
</feature>
<dbReference type="InterPro" id="IPR049326">
    <property type="entry name" value="Rhodopsin_dom_fungi"/>
</dbReference>
<evidence type="ECO:0000256" key="2">
    <source>
        <dbReference type="ARBA" id="ARBA00022692"/>
    </source>
</evidence>
<evidence type="ECO:0000256" key="6">
    <source>
        <dbReference type="SAM" id="MobiDB-lite"/>
    </source>
</evidence>
<keyword evidence="10" id="KW-1185">Reference proteome</keyword>
<keyword evidence="3 7" id="KW-1133">Transmembrane helix</keyword>
<comment type="caution">
    <text evidence="9">The sequence shown here is derived from an EMBL/GenBank/DDBJ whole genome shotgun (WGS) entry which is preliminary data.</text>
</comment>
<reference evidence="9" key="1">
    <citation type="submission" date="2020-03" db="EMBL/GenBank/DDBJ databases">
        <authorList>
            <person name="He L."/>
        </authorList>
    </citation>
    <scope>NUCLEOTIDE SEQUENCE</scope>
    <source>
        <strain evidence="9">CkLH20</strain>
    </source>
</reference>
<evidence type="ECO:0000256" key="7">
    <source>
        <dbReference type="SAM" id="Phobius"/>
    </source>
</evidence>
<dbReference type="RefSeq" id="XP_038743905.1">
    <property type="nucleotide sequence ID" value="XM_038890722.1"/>
</dbReference>
<organism evidence="9 10">
    <name type="scientific">Colletotrichum karsti</name>
    <dbReference type="NCBI Taxonomy" id="1095194"/>
    <lineage>
        <taxon>Eukaryota</taxon>
        <taxon>Fungi</taxon>
        <taxon>Dikarya</taxon>
        <taxon>Ascomycota</taxon>
        <taxon>Pezizomycotina</taxon>
        <taxon>Sordariomycetes</taxon>
        <taxon>Hypocreomycetidae</taxon>
        <taxon>Glomerellales</taxon>
        <taxon>Glomerellaceae</taxon>
        <taxon>Colletotrichum</taxon>
        <taxon>Colletotrichum boninense species complex</taxon>
    </lineage>
</organism>
<proteinExistence type="inferred from homology"/>
<evidence type="ECO:0000313" key="10">
    <source>
        <dbReference type="Proteomes" id="UP000781932"/>
    </source>
</evidence>
<sequence length="398" mass="43713">MDPGQSPPPYTDENRAGLLIGISAAFVSAAFILVVLRVYVRAAVIKKWGPDDTLVVISFVLVMLTGAIFSICTRYGLSYHVWTIPVSVQQAGRRLTIIATLCYHCTFITIKMAFLLQFRRVFTVPKFRLICDIIFVFICCFGTAVIVSSIIMAVPTWNGDTFAAERYDQGTWWLATSVVHLITDIVIFLLPLPLLRKLKLKRMLKVALMVSFGLGFVTTVISIIRITTLGHTFTRDVTYDVIPALVWSEIELCCAVMCACIPTLRPLLRVITGHGDSRKEWSGPNSYEGENSRLTRKPLKAITTVSSEQSIVSPGLFGAEPKTPTLDHRPDGALVIRTAISPALTATAGDSDDGSDVFGPVDEEVATPLSPPPKAYSSPTRSRFPSLPVTPEDEESCR</sequence>
<evidence type="ECO:0000259" key="8">
    <source>
        <dbReference type="Pfam" id="PF20684"/>
    </source>
</evidence>
<name>A0A9P6I1C2_9PEZI</name>
<evidence type="ECO:0000256" key="4">
    <source>
        <dbReference type="ARBA" id="ARBA00023136"/>
    </source>
</evidence>
<feature type="domain" description="Rhodopsin" evidence="8">
    <location>
        <begin position="36"/>
        <end position="269"/>
    </location>
</feature>
<feature type="transmembrane region" description="Helical" evidence="7">
    <location>
        <begin position="52"/>
        <end position="77"/>
    </location>
</feature>
<feature type="region of interest" description="Disordered" evidence="6">
    <location>
        <begin position="345"/>
        <end position="398"/>
    </location>
</feature>
<comment type="similarity">
    <text evidence="5">Belongs to the SAT4 family.</text>
</comment>